<evidence type="ECO:0000256" key="3">
    <source>
        <dbReference type="ARBA" id="ARBA00023163"/>
    </source>
</evidence>
<dbReference type="PATRIC" id="fig|1423744.4.peg.1116"/>
<dbReference type="GO" id="GO:0045892">
    <property type="term" value="P:negative regulation of DNA-templated transcription"/>
    <property type="evidence" value="ECO:0007669"/>
    <property type="project" value="TreeGrafter"/>
</dbReference>
<evidence type="ECO:0000313" key="5">
    <source>
        <dbReference type="EMBL" id="KRN04732.1"/>
    </source>
</evidence>
<dbReference type="STRING" id="1423744.FC86_GL001088"/>
<protein>
    <submittedName>
        <fullName evidence="5">Transcriptional regulator</fullName>
    </submittedName>
</protein>
<dbReference type="InterPro" id="IPR036390">
    <property type="entry name" value="WH_DNA-bd_sf"/>
</dbReference>
<dbReference type="InterPro" id="IPR011663">
    <property type="entry name" value="UTRA"/>
</dbReference>
<dbReference type="SMART" id="SM00866">
    <property type="entry name" value="UTRA"/>
    <property type="match status" value="1"/>
</dbReference>
<keyword evidence="2" id="KW-0238">DNA-binding</keyword>
<proteinExistence type="predicted"/>
<dbReference type="Proteomes" id="UP000051378">
    <property type="component" value="Unassembled WGS sequence"/>
</dbReference>
<dbReference type="SUPFAM" id="SSF46785">
    <property type="entry name" value="Winged helix' DNA-binding domain"/>
    <property type="match status" value="1"/>
</dbReference>
<dbReference type="AlphaFoldDB" id="A0A0R2DVT5"/>
<dbReference type="GO" id="GO:0003677">
    <property type="term" value="F:DNA binding"/>
    <property type="evidence" value="ECO:0007669"/>
    <property type="project" value="UniProtKB-KW"/>
</dbReference>
<dbReference type="CDD" id="cd07377">
    <property type="entry name" value="WHTH_GntR"/>
    <property type="match status" value="1"/>
</dbReference>
<evidence type="ECO:0000256" key="1">
    <source>
        <dbReference type="ARBA" id="ARBA00023015"/>
    </source>
</evidence>
<evidence type="ECO:0000313" key="6">
    <source>
        <dbReference type="Proteomes" id="UP000051378"/>
    </source>
</evidence>
<organism evidence="5 6">
    <name type="scientific">Holzapfeliella floricola DSM 23037 = JCM 16512</name>
    <dbReference type="NCBI Taxonomy" id="1423744"/>
    <lineage>
        <taxon>Bacteria</taxon>
        <taxon>Bacillati</taxon>
        <taxon>Bacillota</taxon>
        <taxon>Bacilli</taxon>
        <taxon>Lactobacillales</taxon>
        <taxon>Lactobacillaceae</taxon>
        <taxon>Holzapfeliella</taxon>
    </lineage>
</organism>
<keyword evidence="3" id="KW-0804">Transcription</keyword>
<dbReference type="InterPro" id="IPR028978">
    <property type="entry name" value="Chorismate_lyase_/UTRA_dom_sf"/>
</dbReference>
<keyword evidence="1" id="KW-0805">Transcription regulation</keyword>
<reference evidence="5 6" key="1">
    <citation type="journal article" date="2015" name="Genome Announc.">
        <title>Expanding the biotechnology potential of lactobacilli through comparative genomics of 213 strains and associated genera.</title>
        <authorList>
            <person name="Sun Z."/>
            <person name="Harris H.M."/>
            <person name="McCann A."/>
            <person name="Guo C."/>
            <person name="Argimon S."/>
            <person name="Zhang W."/>
            <person name="Yang X."/>
            <person name="Jeffery I.B."/>
            <person name="Cooney J.C."/>
            <person name="Kagawa T.F."/>
            <person name="Liu W."/>
            <person name="Song Y."/>
            <person name="Salvetti E."/>
            <person name="Wrobel A."/>
            <person name="Rasinkangas P."/>
            <person name="Parkhill J."/>
            <person name="Rea M.C."/>
            <person name="O'Sullivan O."/>
            <person name="Ritari J."/>
            <person name="Douillard F.P."/>
            <person name="Paul Ross R."/>
            <person name="Yang R."/>
            <person name="Briner A.E."/>
            <person name="Felis G.E."/>
            <person name="de Vos W.M."/>
            <person name="Barrangou R."/>
            <person name="Klaenhammer T.R."/>
            <person name="Caufield P.W."/>
            <person name="Cui Y."/>
            <person name="Zhang H."/>
            <person name="O'Toole P.W."/>
        </authorList>
    </citation>
    <scope>NUCLEOTIDE SEQUENCE [LARGE SCALE GENOMIC DNA]</scope>
    <source>
        <strain evidence="5 6">DSM 23037</strain>
    </source>
</reference>
<sequence>MEKNLIYKKIMHELQNQILDGEYQETMKLPDERTLSQTFGVSRSSIKRALKLLADKGAVFQKRGSGTFINPIFVKNDSVFHYKNGSNLGISDSFQMNGQSPQIKLLSFNVERCPKELATDLFIKDTDFVYAFKRLRSFDDQSFMIETGYIPIKILPQLEEKTLTESLFKYVEQVKKQGVTKSYLTIGVSPSTEEDRTELNLLSTEPVGTLSGIFFLDDGTPFEYSQMRLRYDYMNYHTFVSLED</sequence>
<dbReference type="Gene3D" id="1.10.10.10">
    <property type="entry name" value="Winged helix-like DNA-binding domain superfamily/Winged helix DNA-binding domain"/>
    <property type="match status" value="1"/>
</dbReference>
<dbReference type="EMBL" id="AYZL01000006">
    <property type="protein sequence ID" value="KRN04732.1"/>
    <property type="molecule type" value="Genomic_DNA"/>
</dbReference>
<dbReference type="InterPro" id="IPR000524">
    <property type="entry name" value="Tscrpt_reg_HTH_GntR"/>
</dbReference>
<name>A0A0R2DVT5_9LACO</name>
<dbReference type="Pfam" id="PF00392">
    <property type="entry name" value="GntR"/>
    <property type="match status" value="1"/>
</dbReference>
<dbReference type="PANTHER" id="PTHR44846:SF5">
    <property type="entry name" value="HTH-TYPE TRANSCRIPTIONAL REGULATOR GMUR"/>
    <property type="match status" value="1"/>
</dbReference>
<accession>A0A0R2DVT5</accession>
<evidence type="ECO:0000259" key="4">
    <source>
        <dbReference type="PROSITE" id="PS50949"/>
    </source>
</evidence>
<dbReference type="Gene3D" id="3.40.1410.10">
    <property type="entry name" value="Chorismate lyase-like"/>
    <property type="match status" value="1"/>
</dbReference>
<dbReference type="SUPFAM" id="SSF64288">
    <property type="entry name" value="Chorismate lyase-like"/>
    <property type="match status" value="1"/>
</dbReference>
<keyword evidence="6" id="KW-1185">Reference proteome</keyword>
<dbReference type="SMART" id="SM00345">
    <property type="entry name" value="HTH_GNTR"/>
    <property type="match status" value="1"/>
</dbReference>
<dbReference type="Pfam" id="PF07702">
    <property type="entry name" value="UTRA"/>
    <property type="match status" value="1"/>
</dbReference>
<evidence type="ECO:0000256" key="2">
    <source>
        <dbReference type="ARBA" id="ARBA00023125"/>
    </source>
</evidence>
<dbReference type="PRINTS" id="PR00035">
    <property type="entry name" value="HTHGNTR"/>
</dbReference>
<feature type="domain" description="HTH gntR-type" evidence="4">
    <location>
        <begin position="4"/>
        <end position="72"/>
    </location>
</feature>
<dbReference type="InterPro" id="IPR050679">
    <property type="entry name" value="Bact_HTH_transcr_reg"/>
</dbReference>
<dbReference type="PANTHER" id="PTHR44846">
    <property type="entry name" value="MANNOSYL-D-GLYCERATE TRANSPORT/METABOLISM SYSTEM REPRESSOR MNGR-RELATED"/>
    <property type="match status" value="1"/>
</dbReference>
<dbReference type="InterPro" id="IPR036388">
    <property type="entry name" value="WH-like_DNA-bd_sf"/>
</dbReference>
<dbReference type="GO" id="GO:0003700">
    <property type="term" value="F:DNA-binding transcription factor activity"/>
    <property type="evidence" value="ECO:0007669"/>
    <property type="project" value="InterPro"/>
</dbReference>
<dbReference type="PROSITE" id="PS50949">
    <property type="entry name" value="HTH_GNTR"/>
    <property type="match status" value="1"/>
</dbReference>
<gene>
    <name evidence="5" type="ORF">FC86_GL001088</name>
</gene>
<comment type="caution">
    <text evidence="5">The sequence shown here is derived from an EMBL/GenBank/DDBJ whole genome shotgun (WGS) entry which is preliminary data.</text>
</comment>